<dbReference type="AlphaFoldDB" id="A0AAE4MBM0"/>
<keyword evidence="2" id="KW-1185">Reference proteome</keyword>
<dbReference type="PANTHER" id="PTHR18964:SF149">
    <property type="entry name" value="BIFUNCTIONAL UDP-N-ACETYLGLUCOSAMINE 2-EPIMERASE_N-ACETYLMANNOSAMINE KINASE"/>
    <property type="match status" value="1"/>
</dbReference>
<dbReference type="GO" id="GO:0004340">
    <property type="term" value="F:glucokinase activity"/>
    <property type="evidence" value="ECO:0007669"/>
    <property type="project" value="UniProtKB-EC"/>
</dbReference>
<dbReference type="GO" id="GO:0009384">
    <property type="term" value="F:N-acylmannosamine kinase activity"/>
    <property type="evidence" value="ECO:0007669"/>
    <property type="project" value="TreeGrafter"/>
</dbReference>
<dbReference type="GO" id="GO:0008761">
    <property type="term" value="F:UDP-N-acetylglucosamine 2-epimerase activity"/>
    <property type="evidence" value="ECO:0007669"/>
    <property type="project" value="TreeGrafter"/>
</dbReference>
<comment type="caution">
    <text evidence="1">The sequence shown here is derived from an EMBL/GenBank/DDBJ whole genome shotgun (WGS) entry which is preliminary data.</text>
</comment>
<dbReference type="PANTHER" id="PTHR18964">
    <property type="entry name" value="ROK (REPRESSOR, ORF, KINASE) FAMILY"/>
    <property type="match status" value="1"/>
</dbReference>
<dbReference type="EC" id="2.7.1.2" evidence="1"/>
<sequence length="314" mass="32871">MNENTHVASVDLGATNIRAGIIRKDGTVVAFSAEGVSKGSCAGGRAVTEQIASMISSMIKKTGITPDAIGISTAGPVDQKAGSVIRSPNMHCPEIFLREPLSDLFGVPAVMLSDCKAGVLGEYFYGDAASAHTVVYLTFSTGIGCGVIANESLLSGADGNAGEVGHVLVDMNYHVQCGCGGFGHWEAYASGSGIPKFFRSWYEKKCEGRCLAKADLSTGQILQSANLGSRLFLEFTEELAVVNGRGLSTVIAAYNPDLMILDGPVVRNYPSLVAGKMATQVEGYLRMPEIRLTKLEGKAPLIGAAAAAFRIGVL</sequence>
<evidence type="ECO:0000313" key="2">
    <source>
        <dbReference type="Proteomes" id="UP001273136"/>
    </source>
</evidence>
<dbReference type="EMBL" id="JAWDKA010000001">
    <property type="protein sequence ID" value="MDV0441135.1"/>
    <property type="molecule type" value="Genomic_DNA"/>
</dbReference>
<dbReference type="Gene3D" id="3.30.420.40">
    <property type="match status" value="2"/>
</dbReference>
<proteinExistence type="predicted"/>
<gene>
    <name evidence="1" type="primary">glcK</name>
    <name evidence="1" type="ORF">McpAg1_03140</name>
</gene>
<organism evidence="1 2">
    <name type="scientific">Methanorbis furvi</name>
    <dbReference type="NCBI Taxonomy" id="3028299"/>
    <lineage>
        <taxon>Archaea</taxon>
        <taxon>Methanobacteriati</taxon>
        <taxon>Methanobacteriota</taxon>
        <taxon>Stenosarchaea group</taxon>
        <taxon>Methanomicrobia</taxon>
        <taxon>Methanomicrobiales</taxon>
        <taxon>Methanocorpusculaceae</taxon>
        <taxon>Methanorbis</taxon>
    </lineage>
</organism>
<dbReference type="InterPro" id="IPR000600">
    <property type="entry name" value="ROK"/>
</dbReference>
<dbReference type="RefSeq" id="WP_338093527.1">
    <property type="nucleotide sequence ID" value="NZ_JAWDKA010000001.1"/>
</dbReference>
<keyword evidence="1" id="KW-0808">Transferase</keyword>
<dbReference type="Pfam" id="PF00480">
    <property type="entry name" value="ROK"/>
    <property type="match status" value="1"/>
</dbReference>
<dbReference type="SUPFAM" id="SSF53067">
    <property type="entry name" value="Actin-like ATPase domain"/>
    <property type="match status" value="1"/>
</dbReference>
<evidence type="ECO:0000313" key="1">
    <source>
        <dbReference type="EMBL" id="MDV0441135.1"/>
    </source>
</evidence>
<protein>
    <submittedName>
        <fullName evidence="1">Glucokinase</fullName>
        <ecNumber evidence="1">2.7.1.2</ecNumber>
    </submittedName>
</protein>
<dbReference type="InterPro" id="IPR043129">
    <property type="entry name" value="ATPase_NBD"/>
</dbReference>
<dbReference type="Proteomes" id="UP001273136">
    <property type="component" value="Unassembled WGS sequence"/>
</dbReference>
<name>A0AAE4MBM0_9EURY</name>
<reference evidence="1" key="1">
    <citation type="submission" date="2023-06" db="EMBL/GenBank/DDBJ databases">
        <title>Genome sequence of Methancorpusculaceae sp. Ag1.</title>
        <authorList>
            <person name="Protasov E."/>
            <person name="Platt K."/>
            <person name="Poehlein A."/>
            <person name="Daniel R."/>
            <person name="Brune A."/>
        </authorList>
    </citation>
    <scope>NUCLEOTIDE SEQUENCE</scope>
    <source>
        <strain evidence="1">Ag1</strain>
    </source>
</reference>
<accession>A0AAE4MBM0</accession>